<accession>A0A8E3B155</accession>
<evidence type="ECO:0000313" key="2">
    <source>
        <dbReference type="Proteomes" id="UP000245631"/>
    </source>
</evidence>
<name>A0A8E3B155_RHILI</name>
<evidence type="ECO:0000313" key="1">
    <source>
        <dbReference type="EMBL" id="PWJ83835.1"/>
    </source>
</evidence>
<gene>
    <name evidence="1" type="ORF">C8D77_1404</name>
</gene>
<dbReference type="Proteomes" id="UP000245631">
    <property type="component" value="Unassembled WGS sequence"/>
</dbReference>
<reference evidence="1 2" key="1">
    <citation type="submission" date="2018-05" db="EMBL/GenBank/DDBJ databases">
        <title>Genomic Encyclopedia of Type Strains, Phase IV (KMG-IV): sequencing the most valuable type-strain genomes for metagenomic binning, comparative biology and taxonomic classification.</title>
        <authorList>
            <person name="Goeker M."/>
        </authorList>
    </citation>
    <scope>NUCLEOTIDE SEQUENCE [LARGE SCALE GENOMIC DNA]</scope>
    <source>
        <strain evidence="1 2">DSM 2626</strain>
    </source>
</reference>
<comment type="caution">
    <text evidence="1">The sequence shown here is derived from an EMBL/GenBank/DDBJ whole genome shotgun (WGS) entry which is preliminary data.</text>
</comment>
<organism evidence="1 2">
    <name type="scientific">Rhizobium loti</name>
    <name type="common">Mesorhizobium loti</name>
    <dbReference type="NCBI Taxonomy" id="381"/>
    <lineage>
        <taxon>Bacteria</taxon>
        <taxon>Pseudomonadati</taxon>
        <taxon>Pseudomonadota</taxon>
        <taxon>Alphaproteobacteria</taxon>
        <taxon>Hyphomicrobiales</taxon>
        <taxon>Phyllobacteriaceae</taxon>
        <taxon>Mesorhizobium</taxon>
    </lineage>
</organism>
<dbReference type="EMBL" id="QGGH01000040">
    <property type="protein sequence ID" value="PWJ83835.1"/>
    <property type="molecule type" value="Genomic_DNA"/>
</dbReference>
<sequence>MADVTDRIQNDWPASRWDELMPWNWVRREEMPLPLAAVSAIDEMALSDEALEVWMKPMPENSLAIVD</sequence>
<dbReference type="AlphaFoldDB" id="A0A8E3B155"/>
<proteinExistence type="predicted"/>
<protein>
    <submittedName>
        <fullName evidence="1">Uncharacterized protein</fullName>
    </submittedName>
</protein>